<name>A0ACC3MDX8_9PEZI</name>
<dbReference type="Proteomes" id="UP001281147">
    <property type="component" value="Unassembled WGS sequence"/>
</dbReference>
<dbReference type="EMBL" id="JAUTXU010000303">
    <property type="protein sequence ID" value="KAK3686768.1"/>
    <property type="molecule type" value="Genomic_DNA"/>
</dbReference>
<comment type="caution">
    <text evidence="1">The sequence shown here is derived from an EMBL/GenBank/DDBJ whole genome shotgun (WGS) entry which is preliminary data.</text>
</comment>
<gene>
    <name evidence="1" type="ORF">LTR37_019483</name>
</gene>
<keyword evidence="2" id="KW-1185">Reference proteome</keyword>
<evidence type="ECO:0000313" key="1">
    <source>
        <dbReference type="EMBL" id="KAK3686768.1"/>
    </source>
</evidence>
<sequence>MFVPFYLVSTLVLGFVSAKDQSPANNLIVEANSGTYRGLINGSAPLVREFLGIPFAKPPKDDLRWLPPQKLESNVSQVYDATRYPPSCAQYVSGVPTIWNTVTTEYIVAGPISEDCLALSVWTPAQAENLPVVMFITGGGFQTGGVEINYQLPYNWVQRTQAHIVVTINYRLNIFGFPNAPGLKSQNLGILDQRAALEWVRDNIEAFGGDPSRITLWGQSAGAASVDYNNFAFWDDPIVTGFFGQSGTALLPITSADTAQSNFSFVARNLGCDYHNDPTQELECMRGVAWEDIEAFVGGYADNGTMPALAFNPVPDDEIVFSDYEERYAQNKVSQRPAIFSTTLEEGNSLVEYSRSGVNETAAEELTLAAFLCPAAETSKLRTEAGLTTYRYQYAGDFDNVSPLPWMGPYHASDLPILFATHQDYTNGEGGSTPLEFAVSERMEDLLLSFMRDPETGPQQHGWAPYTSGQMLRFGAGGKVMQNVSVDSVDGACS</sequence>
<organism evidence="1 2">
    <name type="scientific">Vermiconidia calcicola</name>
    <dbReference type="NCBI Taxonomy" id="1690605"/>
    <lineage>
        <taxon>Eukaryota</taxon>
        <taxon>Fungi</taxon>
        <taxon>Dikarya</taxon>
        <taxon>Ascomycota</taxon>
        <taxon>Pezizomycotina</taxon>
        <taxon>Dothideomycetes</taxon>
        <taxon>Dothideomycetidae</taxon>
        <taxon>Mycosphaerellales</taxon>
        <taxon>Extremaceae</taxon>
        <taxon>Vermiconidia</taxon>
    </lineage>
</organism>
<proteinExistence type="predicted"/>
<accession>A0ACC3MDX8</accession>
<protein>
    <submittedName>
        <fullName evidence="1">Uncharacterized protein</fullName>
    </submittedName>
</protein>
<reference evidence="1" key="1">
    <citation type="submission" date="2023-07" db="EMBL/GenBank/DDBJ databases">
        <title>Black Yeasts Isolated from many extreme environments.</title>
        <authorList>
            <person name="Coleine C."/>
            <person name="Stajich J.E."/>
            <person name="Selbmann L."/>
        </authorList>
    </citation>
    <scope>NUCLEOTIDE SEQUENCE</scope>
    <source>
        <strain evidence="1">CCFEE 5714</strain>
    </source>
</reference>
<evidence type="ECO:0000313" key="2">
    <source>
        <dbReference type="Proteomes" id="UP001281147"/>
    </source>
</evidence>